<gene>
    <name evidence="3" type="ORF">ACERK3_13540</name>
</gene>
<feature type="transmembrane region" description="Helical" evidence="1">
    <location>
        <begin position="21"/>
        <end position="43"/>
    </location>
</feature>
<feature type="domain" description="DUF1559" evidence="2">
    <location>
        <begin position="44"/>
        <end position="79"/>
    </location>
</feature>
<keyword evidence="1" id="KW-1133">Transmembrane helix</keyword>
<protein>
    <submittedName>
        <fullName evidence="3">DUF1559 domain-containing protein</fullName>
    </submittedName>
</protein>
<comment type="caution">
    <text evidence="3">The sequence shown here is derived from an EMBL/GenBank/DDBJ whole genome shotgun (WGS) entry which is preliminary data.</text>
</comment>
<keyword evidence="4" id="KW-1185">Reference proteome</keyword>
<dbReference type="SUPFAM" id="SSF54523">
    <property type="entry name" value="Pili subunits"/>
    <property type="match status" value="1"/>
</dbReference>
<dbReference type="RefSeq" id="WP_425346236.1">
    <property type="nucleotide sequence ID" value="NZ_JBGUBD010000008.1"/>
</dbReference>
<dbReference type="Pfam" id="PF07596">
    <property type="entry name" value="SBP_bac_10"/>
    <property type="match status" value="1"/>
</dbReference>
<proteinExistence type="predicted"/>
<organism evidence="3 4">
    <name type="scientific">Natronomicrosphaera hydrolytica</name>
    <dbReference type="NCBI Taxonomy" id="3242702"/>
    <lineage>
        <taxon>Bacteria</taxon>
        <taxon>Pseudomonadati</taxon>
        <taxon>Planctomycetota</taxon>
        <taxon>Phycisphaerae</taxon>
        <taxon>Phycisphaerales</taxon>
        <taxon>Phycisphaeraceae</taxon>
        <taxon>Natronomicrosphaera</taxon>
    </lineage>
</organism>
<dbReference type="PANTHER" id="PTHR30093">
    <property type="entry name" value="GENERAL SECRETION PATHWAY PROTEIN G"/>
    <property type="match status" value="1"/>
</dbReference>
<sequence>MIQNARRSFPPRIKTRLGFTLIELLVVISIIAMLISILLPALGAARESARGIQCASQVRQIGLGFHMYFGDNSDTFPTTFFDIGGGNSVDWSSELWRQEYVATAVLYGCPSFGEATYPYGGSWDEVQSRLDPTNTNNRTHDLWRTVQYGYNIQHLGSDARGLYGGGVDSPARLDELTSASKTLVLADSYHQPSRVTGEHRGRFDLRDFYAEGTAMGLIHGRHSQGANIFWADGHTSRVPLEDEWNAYTATAIPNVWQPTNPWTRHGNNM</sequence>
<dbReference type="InterPro" id="IPR045584">
    <property type="entry name" value="Pilin-like"/>
</dbReference>
<dbReference type="Proteomes" id="UP001575105">
    <property type="component" value="Unassembled WGS sequence"/>
</dbReference>
<dbReference type="Pfam" id="PF07963">
    <property type="entry name" value="N_methyl"/>
    <property type="match status" value="1"/>
</dbReference>
<dbReference type="InterPro" id="IPR011453">
    <property type="entry name" value="DUF1559"/>
</dbReference>
<reference evidence="3 4" key="1">
    <citation type="submission" date="2024-08" db="EMBL/GenBank/DDBJ databases">
        <title>Whole-genome sequencing of halo(alkali)philic microorganisms from hypersaline lakes.</title>
        <authorList>
            <person name="Sorokin D.Y."/>
            <person name="Merkel A.Y."/>
            <person name="Messina E."/>
            <person name="Yakimov M."/>
        </authorList>
    </citation>
    <scope>NUCLEOTIDE SEQUENCE [LARGE SCALE GENOMIC DNA]</scope>
    <source>
        <strain evidence="3 4">AB-hyl4</strain>
    </source>
</reference>
<name>A0ABV4U941_9BACT</name>
<keyword evidence="1" id="KW-0472">Membrane</keyword>
<dbReference type="EMBL" id="JBGUBD010000008">
    <property type="protein sequence ID" value="MFA9479309.1"/>
    <property type="molecule type" value="Genomic_DNA"/>
</dbReference>
<keyword evidence="1" id="KW-0812">Transmembrane</keyword>
<dbReference type="Gene3D" id="3.30.700.10">
    <property type="entry name" value="Glycoprotein, Type 4 Pilin"/>
    <property type="match status" value="1"/>
</dbReference>
<evidence type="ECO:0000259" key="2">
    <source>
        <dbReference type="Pfam" id="PF07596"/>
    </source>
</evidence>
<evidence type="ECO:0000313" key="3">
    <source>
        <dbReference type="EMBL" id="MFA9479309.1"/>
    </source>
</evidence>
<evidence type="ECO:0000313" key="4">
    <source>
        <dbReference type="Proteomes" id="UP001575105"/>
    </source>
</evidence>
<dbReference type="NCBIfam" id="TIGR02532">
    <property type="entry name" value="IV_pilin_GFxxxE"/>
    <property type="match status" value="1"/>
</dbReference>
<accession>A0ABV4U941</accession>
<dbReference type="InterPro" id="IPR012902">
    <property type="entry name" value="N_methyl_site"/>
</dbReference>
<evidence type="ECO:0000256" key="1">
    <source>
        <dbReference type="SAM" id="Phobius"/>
    </source>
</evidence>